<evidence type="ECO:0000313" key="6">
    <source>
        <dbReference type="EMBL" id="EGI66598.1"/>
    </source>
</evidence>
<dbReference type="STRING" id="103372.F4WGX9"/>
<feature type="chain" id="PRO_5003320424" description="small monomeric GTPase" evidence="5">
    <location>
        <begin position="18"/>
        <end position="171"/>
    </location>
</feature>
<gene>
    <name evidence="6" type="ORF">G5I_04930</name>
</gene>
<comment type="similarity">
    <text evidence="1">Belongs to the small GTPase superfamily. Ras family.</text>
</comment>
<accession>F4WGX9</accession>
<dbReference type="InterPro" id="IPR027417">
    <property type="entry name" value="P-loop_NTPase"/>
</dbReference>
<dbReference type="Pfam" id="PF00071">
    <property type="entry name" value="Ras"/>
    <property type="match status" value="1"/>
</dbReference>
<feature type="signal peptide" evidence="5">
    <location>
        <begin position="1"/>
        <end position="17"/>
    </location>
</feature>
<dbReference type="Gene3D" id="3.40.50.300">
    <property type="entry name" value="P-loop containing nucleotide triphosphate hydrolases"/>
    <property type="match status" value="1"/>
</dbReference>
<evidence type="ECO:0000256" key="2">
    <source>
        <dbReference type="ARBA" id="ARBA00011984"/>
    </source>
</evidence>
<evidence type="ECO:0000256" key="4">
    <source>
        <dbReference type="ARBA" id="ARBA00048098"/>
    </source>
</evidence>
<comment type="catalytic activity">
    <reaction evidence="4">
        <text>GTP + H2O = GDP + phosphate + H(+)</text>
        <dbReference type="Rhea" id="RHEA:19669"/>
        <dbReference type="ChEBI" id="CHEBI:15377"/>
        <dbReference type="ChEBI" id="CHEBI:15378"/>
        <dbReference type="ChEBI" id="CHEBI:37565"/>
        <dbReference type="ChEBI" id="CHEBI:43474"/>
        <dbReference type="ChEBI" id="CHEBI:58189"/>
        <dbReference type="EC" id="3.6.5.2"/>
    </reaction>
</comment>
<evidence type="ECO:0000256" key="1">
    <source>
        <dbReference type="ARBA" id="ARBA00008344"/>
    </source>
</evidence>
<dbReference type="OrthoDB" id="18798at2759"/>
<dbReference type="InterPro" id="IPR051065">
    <property type="entry name" value="Ras-related_GTPase"/>
</dbReference>
<evidence type="ECO:0000256" key="3">
    <source>
        <dbReference type="ARBA" id="ARBA00022801"/>
    </source>
</evidence>
<evidence type="ECO:0000313" key="7">
    <source>
        <dbReference type="Proteomes" id="UP000007755"/>
    </source>
</evidence>
<sequence length="171" mass="19161">MKFIVLTVAFATQCVYAKSQNGYDRVKPVLLRVVNWFFGGCPEASKRHRKQTDKVEKEEIFESERTNTRHVPELRRDIGRFKSRPSSAHTSVPEAGTALTNACSMTSNAIRGIRRKKSSLCEVKVAVIGAPGVGKSALTVRFLTRRYIGEYDHQSGEKSLSLIIRYAAVEL</sequence>
<dbReference type="AlphaFoldDB" id="F4WGX9"/>
<evidence type="ECO:0000256" key="5">
    <source>
        <dbReference type="SAM" id="SignalP"/>
    </source>
</evidence>
<dbReference type="EC" id="3.6.5.2" evidence="2"/>
<keyword evidence="3" id="KW-0378">Hydrolase</keyword>
<dbReference type="GO" id="GO:0005525">
    <property type="term" value="F:GTP binding"/>
    <property type="evidence" value="ECO:0007669"/>
    <property type="project" value="InterPro"/>
</dbReference>
<dbReference type="SUPFAM" id="SSF52540">
    <property type="entry name" value="P-loop containing nucleoside triphosphate hydrolases"/>
    <property type="match status" value="1"/>
</dbReference>
<keyword evidence="7" id="KW-1185">Reference proteome</keyword>
<name>F4WGX9_ACREC</name>
<reference evidence="6" key="1">
    <citation type="submission" date="2011-02" db="EMBL/GenBank/DDBJ databases">
        <title>The genome of the leaf-cutting ant Acromyrmex echinatior suggests key adaptations to social evolution and fungus farming.</title>
        <authorList>
            <person name="Nygaard S."/>
            <person name="Zhang G."/>
        </authorList>
    </citation>
    <scope>NUCLEOTIDE SEQUENCE</scope>
</reference>
<dbReference type="PANTHER" id="PTHR45704">
    <property type="entry name" value="RAS-LIKE FAMILY MEMBER 11"/>
    <property type="match status" value="1"/>
</dbReference>
<proteinExistence type="inferred from homology"/>
<dbReference type="Proteomes" id="UP000007755">
    <property type="component" value="Unassembled WGS sequence"/>
</dbReference>
<dbReference type="GO" id="GO:0003925">
    <property type="term" value="F:G protein activity"/>
    <property type="evidence" value="ECO:0007669"/>
    <property type="project" value="UniProtKB-EC"/>
</dbReference>
<dbReference type="InParanoid" id="F4WGX9"/>
<protein>
    <recommendedName>
        <fullName evidence="2">small monomeric GTPase</fullName>
        <ecNumber evidence="2">3.6.5.2</ecNumber>
    </recommendedName>
</protein>
<dbReference type="EMBL" id="GL888147">
    <property type="protein sequence ID" value="EGI66598.1"/>
    <property type="molecule type" value="Genomic_DNA"/>
</dbReference>
<dbReference type="InterPro" id="IPR001806">
    <property type="entry name" value="Small_GTPase"/>
</dbReference>
<keyword evidence="5" id="KW-0732">Signal</keyword>
<organism evidence="7">
    <name type="scientific">Acromyrmex echinatior</name>
    <name type="common">Panamanian leafcutter ant</name>
    <name type="synonym">Acromyrmex octospinosus echinatior</name>
    <dbReference type="NCBI Taxonomy" id="103372"/>
    <lineage>
        <taxon>Eukaryota</taxon>
        <taxon>Metazoa</taxon>
        <taxon>Ecdysozoa</taxon>
        <taxon>Arthropoda</taxon>
        <taxon>Hexapoda</taxon>
        <taxon>Insecta</taxon>
        <taxon>Pterygota</taxon>
        <taxon>Neoptera</taxon>
        <taxon>Endopterygota</taxon>
        <taxon>Hymenoptera</taxon>
        <taxon>Apocrita</taxon>
        <taxon>Aculeata</taxon>
        <taxon>Formicoidea</taxon>
        <taxon>Formicidae</taxon>
        <taxon>Myrmicinae</taxon>
        <taxon>Acromyrmex</taxon>
    </lineage>
</organism>